<proteinExistence type="predicted"/>
<dbReference type="InterPro" id="IPR023214">
    <property type="entry name" value="HAD_sf"/>
</dbReference>
<dbReference type="Gene3D" id="3.40.50.1000">
    <property type="entry name" value="HAD superfamily/HAD-like"/>
    <property type="match status" value="1"/>
</dbReference>
<feature type="compositionally biased region" description="Basic and acidic residues" evidence="1">
    <location>
        <begin position="167"/>
        <end position="179"/>
    </location>
</feature>
<feature type="region of interest" description="Disordered" evidence="1">
    <location>
        <begin position="148"/>
        <end position="179"/>
    </location>
</feature>
<dbReference type="PANTHER" id="PTHR43481:SF4">
    <property type="entry name" value="GLYCEROL-1-PHOSPHATE PHOSPHOHYDROLASE 1-RELATED"/>
    <property type="match status" value="1"/>
</dbReference>
<evidence type="ECO:0000313" key="2">
    <source>
        <dbReference type="EMBL" id="KIY96778.1"/>
    </source>
</evidence>
<dbReference type="InterPro" id="IPR036412">
    <property type="entry name" value="HAD-like_sf"/>
</dbReference>
<accession>A0A0D2KM15</accession>
<evidence type="ECO:0000256" key="1">
    <source>
        <dbReference type="SAM" id="MobiDB-lite"/>
    </source>
</evidence>
<evidence type="ECO:0000313" key="3">
    <source>
        <dbReference type="Proteomes" id="UP000054498"/>
    </source>
</evidence>
<gene>
    <name evidence="2" type="ORF">MNEG_11183</name>
</gene>
<dbReference type="RefSeq" id="XP_013895798.1">
    <property type="nucleotide sequence ID" value="XM_014040344.1"/>
</dbReference>
<name>A0A0D2KM15_9CHLO</name>
<protein>
    <submittedName>
        <fullName evidence="2">Uncharacterized protein</fullName>
    </submittedName>
</protein>
<feature type="compositionally biased region" description="Basic and acidic residues" evidence="1">
    <location>
        <begin position="148"/>
        <end position="159"/>
    </location>
</feature>
<dbReference type="STRING" id="145388.A0A0D2KM15"/>
<dbReference type="InterPro" id="IPR051806">
    <property type="entry name" value="HAD-like_SPP"/>
</dbReference>
<dbReference type="InterPro" id="IPR006439">
    <property type="entry name" value="HAD-SF_hydro_IA"/>
</dbReference>
<dbReference type="AlphaFoldDB" id="A0A0D2KM15"/>
<dbReference type="GO" id="GO:0050308">
    <property type="term" value="F:sugar-phosphatase activity"/>
    <property type="evidence" value="ECO:0007669"/>
    <property type="project" value="TreeGrafter"/>
</dbReference>
<dbReference type="PANTHER" id="PTHR43481">
    <property type="entry name" value="FRUCTOSE-1-PHOSPHATE PHOSPHATASE"/>
    <property type="match status" value="1"/>
</dbReference>
<dbReference type="GeneID" id="25728420"/>
<dbReference type="PRINTS" id="PR00413">
    <property type="entry name" value="HADHALOGNASE"/>
</dbReference>
<dbReference type="Proteomes" id="UP000054498">
    <property type="component" value="Unassembled WGS sequence"/>
</dbReference>
<reference evidence="2 3" key="1">
    <citation type="journal article" date="2013" name="BMC Genomics">
        <title>Reconstruction of the lipid metabolism for the microalga Monoraphidium neglectum from its genome sequence reveals characteristics suitable for biofuel production.</title>
        <authorList>
            <person name="Bogen C."/>
            <person name="Al-Dilaimi A."/>
            <person name="Albersmeier A."/>
            <person name="Wichmann J."/>
            <person name="Grundmann M."/>
            <person name="Rupp O."/>
            <person name="Lauersen K.J."/>
            <person name="Blifernez-Klassen O."/>
            <person name="Kalinowski J."/>
            <person name="Goesmann A."/>
            <person name="Mussgnug J.H."/>
            <person name="Kruse O."/>
        </authorList>
    </citation>
    <scope>NUCLEOTIDE SEQUENCE [LARGE SCALE GENOMIC DNA]</scope>
    <source>
        <strain evidence="2 3">SAG 48.87</strain>
    </source>
</reference>
<dbReference type="CDD" id="cd07505">
    <property type="entry name" value="HAD_BPGM-like"/>
    <property type="match status" value="1"/>
</dbReference>
<sequence length="179" mass="18896">MKGSDIVDKLCSDQGVDLTPEQRQDVVATESEIFKNSGLEEAEPVAIVMRIIKEGRARGIPMGVVSGGEHAVVEKALGVCGIGDAFQVVVSAKDVEHAKPAPDIYQLAAERLGVDPRGCVAYEDAPLGVESARRAGYLEVVDVTSLDQHPERGMKDGGRGEGAGEGLRGEVEDKARGVM</sequence>
<dbReference type="SUPFAM" id="SSF56784">
    <property type="entry name" value="HAD-like"/>
    <property type="match status" value="1"/>
</dbReference>
<dbReference type="OrthoDB" id="40579at2759"/>
<keyword evidence="3" id="KW-1185">Reference proteome</keyword>
<dbReference type="NCBIfam" id="TIGR01509">
    <property type="entry name" value="HAD-SF-IA-v3"/>
    <property type="match status" value="1"/>
</dbReference>
<dbReference type="EMBL" id="KK102848">
    <property type="protein sequence ID" value="KIY96778.1"/>
    <property type="molecule type" value="Genomic_DNA"/>
</dbReference>
<dbReference type="KEGG" id="mng:MNEG_11183"/>
<organism evidence="2 3">
    <name type="scientific">Monoraphidium neglectum</name>
    <dbReference type="NCBI Taxonomy" id="145388"/>
    <lineage>
        <taxon>Eukaryota</taxon>
        <taxon>Viridiplantae</taxon>
        <taxon>Chlorophyta</taxon>
        <taxon>core chlorophytes</taxon>
        <taxon>Chlorophyceae</taxon>
        <taxon>CS clade</taxon>
        <taxon>Sphaeropleales</taxon>
        <taxon>Selenastraceae</taxon>
        <taxon>Monoraphidium</taxon>
    </lineage>
</organism>
<dbReference type="Pfam" id="PF00702">
    <property type="entry name" value="Hydrolase"/>
    <property type="match status" value="1"/>
</dbReference>